<feature type="region of interest" description="Disordered" evidence="10">
    <location>
        <begin position="950"/>
        <end position="1002"/>
    </location>
</feature>
<dbReference type="GO" id="GO:0031123">
    <property type="term" value="P:RNA 3'-end processing"/>
    <property type="evidence" value="ECO:0007669"/>
    <property type="project" value="TreeGrafter"/>
</dbReference>
<evidence type="ECO:0000256" key="8">
    <source>
        <dbReference type="ARBA" id="ARBA00022723"/>
    </source>
</evidence>
<reference evidence="13" key="1">
    <citation type="submission" date="2022-07" db="EMBL/GenBank/DDBJ databases">
        <title>Genome Sequence of Physisporinus lineatus.</title>
        <authorList>
            <person name="Buettner E."/>
        </authorList>
    </citation>
    <scope>NUCLEOTIDE SEQUENCE</scope>
    <source>
        <strain evidence="13">VT162</strain>
    </source>
</reference>
<evidence type="ECO:0000256" key="1">
    <source>
        <dbReference type="ARBA" id="ARBA00001936"/>
    </source>
</evidence>
<evidence type="ECO:0000256" key="3">
    <source>
        <dbReference type="ARBA" id="ARBA00004496"/>
    </source>
</evidence>
<dbReference type="GO" id="GO:0046872">
    <property type="term" value="F:metal ion binding"/>
    <property type="evidence" value="ECO:0007669"/>
    <property type="project" value="UniProtKB-KW"/>
</dbReference>
<evidence type="ECO:0000256" key="6">
    <source>
        <dbReference type="ARBA" id="ARBA00022490"/>
    </source>
</evidence>
<feature type="compositionally biased region" description="Acidic residues" evidence="10">
    <location>
        <begin position="830"/>
        <end position="843"/>
    </location>
</feature>
<dbReference type="Gene3D" id="3.30.460.10">
    <property type="entry name" value="Beta Polymerase, domain 2"/>
    <property type="match status" value="1"/>
</dbReference>
<dbReference type="SUPFAM" id="SSF81631">
    <property type="entry name" value="PAP/OAS1 substrate-binding domain"/>
    <property type="match status" value="1"/>
</dbReference>
<feature type="compositionally biased region" description="Basic residues" evidence="10">
    <location>
        <begin position="970"/>
        <end position="992"/>
    </location>
</feature>
<dbReference type="Proteomes" id="UP001212997">
    <property type="component" value="Unassembled WGS sequence"/>
</dbReference>
<comment type="cofactor">
    <cofactor evidence="1">
        <name>Mn(2+)</name>
        <dbReference type="ChEBI" id="CHEBI:29035"/>
    </cofactor>
</comment>
<accession>A0AAD5V8M9</accession>
<dbReference type="Pfam" id="PF03828">
    <property type="entry name" value="PAP_assoc"/>
    <property type="match status" value="1"/>
</dbReference>
<dbReference type="GO" id="GO:0010605">
    <property type="term" value="P:negative regulation of macromolecule metabolic process"/>
    <property type="evidence" value="ECO:0007669"/>
    <property type="project" value="UniProtKB-ARBA"/>
</dbReference>
<feature type="region of interest" description="Disordered" evidence="10">
    <location>
        <begin position="817"/>
        <end position="843"/>
    </location>
</feature>
<dbReference type="GO" id="GO:0005737">
    <property type="term" value="C:cytoplasm"/>
    <property type="evidence" value="ECO:0007669"/>
    <property type="project" value="UniProtKB-SubCell"/>
</dbReference>
<feature type="domain" description="PAP-associated" evidence="11">
    <location>
        <begin position="772"/>
        <end position="810"/>
    </location>
</feature>
<evidence type="ECO:0000256" key="9">
    <source>
        <dbReference type="ARBA" id="ARBA00022842"/>
    </source>
</evidence>
<evidence type="ECO:0000256" key="5">
    <source>
        <dbReference type="ARBA" id="ARBA00012388"/>
    </source>
</evidence>
<comment type="caution">
    <text evidence="13">The sequence shown here is derived from an EMBL/GenBank/DDBJ whole genome shotgun (WGS) entry which is preliminary data.</text>
</comment>
<dbReference type="EMBL" id="JANAWD010000078">
    <property type="protein sequence ID" value="KAJ3487956.1"/>
    <property type="molecule type" value="Genomic_DNA"/>
</dbReference>
<keyword evidence="6" id="KW-0963">Cytoplasm</keyword>
<comment type="cofactor">
    <cofactor evidence="2">
        <name>Mg(2+)</name>
        <dbReference type="ChEBI" id="CHEBI:18420"/>
    </cofactor>
</comment>
<dbReference type="SUPFAM" id="SSF81301">
    <property type="entry name" value="Nucleotidyltransferase"/>
    <property type="match status" value="1"/>
</dbReference>
<dbReference type="PANTHER" id="PTHR12271:SF40">
    <property type="entry name" value="POLY(A) RNA POLYMERASE GLD2"/>
    <property type="match status" value="1"/>
</dbReference>
<dbReference type="AlphaFoldDB" id="A0AAD5V8M9"/>
<keyword evidence="14" id="KW-1185">Reference proteome</keyword>
<keyword evidence="8" id="KW-0479">Metal-binding</keyword>
<evidence type="ECO:0000259" key="11">
    <source>
        <dbReference type="Pfam" id="PF03828"/>
    </source>
</evidence>
<dbReference type="GO" id="GO:1990817">
    <property type="term" value="F:poly(A) RNA polymerase activity"/>
    <property type="evidence" value="ECO:0007669"/>
    <property type="project" value="UniProtKB-EC"/>
</dbReference>
<feature type="compositionally biased region" description="Basic and acidic residues" evidence="10">
    <location>
        <begin position="818"/>
        <end position="829"/>
    </location>
</feature>
<protein>
    <recommendedName>
        <fullName evidence="5">polynucleotide adenylyltransferase</fullName>
        <ecNumber evidence="5">2.7.7.19</ecNumber>
    </recommendedName>
</protein>
<feature type="domain" description="Poly(A) RNA polymerase mitochondrial-like central palm" evidence="12">
    <location>
        <begin position="542"/>
        <end position="675"/>
    </location>
</feature>
<dbReference type="InterPro" id="IPR054708">
    <property type="entry name" value="MTPAP-like_central"/>
</dbReference>
<organism evidence="13 14">
    <name type="scientific">Meripilus lineatus</name>
    <dbReference type="NCBI Taxonomy" id="2056292"/>
    <lineage>
        <taxon>Eukaryota</taxon>
        <taxon>Fungi</taxon>
        <taxon>Dikarya</taxon>
        <taxon>Basidiomycota</taxon>
        <taxon>Agaricomycotina</taxon>
        <taxon>Agaricomycetes</taxon>
        <taxon>Polyporales</taxon>
        <taxon>Meripilaceae</taxon>
        <taxon>Meripilus</taxon>
    </lineage>
</organism>
<keyword evidence="9" id="KW-0460">Magnesium</keyword>
<comment type="subcellular location">
    <subcellularLocation>
        <location evidence="3">Cytoplasm</location>
    </subcellularLocation>
</comment>
<evidence type="ECO:0000259" key="12">
    <source>
        <dbReference type="Pfam" id="PF22600"/>
    </source>
</evidence>
<dbReference type="EC" id="2.7.7.19" evidence="5"/>
<feature type="compositionally biased region" description="Basic and acidic residues" evidence="10">
    <location>
        <begin position="954"/>
        <end position="964"/>
    </location>
</feature>
<dbReference type="InterPro" id="IPR043519">
    <property type="entry name" value="NT_sf"/>
</dbReference>
<dbReference type="CDD" id="cd05402">
    <property type="entry name" value="NT_PAP_TUTase"/>
    <property type="match status" value="1"/>
</dbReference>
<evidence type="ECO:0000256" key="10">
    <source>
        <dbReference type="SAM" id="MobiDB-lite"/>
    </source>
</evidence>
<proteinExistence type="inferred from homology"/>
<gene>
    <name evidence="13" type="ORF">NLI96_g3185</name>
</gene>
<dbReference type="Gene3D" id="1.10.1410.10">
    <property type="match status" value="2"/>
</dbReference>
<evidence type="ECO:0000313" key="13">
    <source>
        <dbReference type="EMBL" id="KAJ3487956.1"/>
    </source>
</evidence>
<evidence type="ECO:0000313" key="14">
    <source>
        <dbReference type="Proteomes" id="UP001212997"/>
    </source>
</evidence>
<evidence type="ECO:0000256" key="2">
    <source>
        <dbReference type="ARBA" id="ARBA00001946"/>
    </source>
</evidence>
<evidence type="ECO:0000256" key="4">
    <source>
        <dbReference type="ARBA" id="ARBA00008593"/>
    </source>
</evidence>
<name>A0AAD5V8M9_9APHY</name>
<dbReference type="PANTHER" id="PTHR12271">
    <property type="entry name" value="POLY A POLYMERASE CID PAP -RELATED"/>
    <property type="match status" value="1"/>
</dbReference>
<evidence type="ECO:0000256" key="7">
    <source>
        <dbReference type="ARBA" id="ARBA00022679"/>
    </source>
</evidence>
<dbReference type="InterPro" id="IPR002058">
    <property type="entry name" value="PAP_assoc"/>
</dbReference>
<dbReference type="Pfam" id="PF22600">
    <property type="entry name" value="MTPAP-like_central"/>
    <property type="match status" value="1"/>
</dbReference>
<comment type="similarity">
    <text evidence="4">Belongs to the DNA polymerase type-B-like family.</text>
</comment>
<keyword evidence="7" id="KW-0808">Transferase</keyword>
<sequence>MVRVPSSKLANFRLATRSKDCFAGIPCKPTSSFLLVRAACLYLSHVWMHRISLSFRCSLRPSSVSSLLAEAATSTAPRGILKLNRRRIHNDAGSDQSSSSPPRFDSDLQKFMSFSQASSERVRKRMALRKKLKALVALRFGNRYDVEDVSMWQYSHDLQEAPMEFAIVDTESPLVHPLPVEDDSTPYSPSNVADMLLSEGFHGSFVTPPLLKDVIKPRSHMQSISYFSTPWPVYESQRVKELVYPTLLDVQGLKQFTLWTPGPTIRPLMKLLASYSRLGPYVSDTISFLYLWARSHGFNQFTPTCLALMVVHYFRGSLLRLRPLAGDSEPSESSKALVLQQFCREPRSELEMLHFELDVSVLPTTEPNAEQKPLDFRFLEGFFRYWSAQAPTFQSTYVGASGLRMNHRSLVFVRSRFPSMDEFVDEHGPIQQNNTSFEPGSWMFQPLVVQDPFVFTYNHAASIPWTVVEEFGQRLEDASRAFRYLQPLRSMLGRGIDLPDEVPSAAISIISDEAYSLYKVRYILLLILMGTWRDITGSIATQKSRISKAVEAKRAGTIGRVRNVVQTFSKQYRVEPFGSTCYAIDSPSSDLDLVILDPSKPYGFSPGVKHTKDRVYNMRILASAFKKAGFKSVVCIPKAKVPIVKFVDPSNGLQCDINVNDRLGLLNTDLIKRYCDMLPILRPLVHIIKLWAKPLGLNSPADRQTFSSYALTLMTIGWLQTKGLLPSLQADLPEQDPVAQKGTFWTMNKERPVVCDVRFNMMNDWEPKDADLGEALIGWFKFWGEEFRYDRHMLSIKHGGILSRTPPKKRSLLALVTETKEENERRPTQDDAEDSGPEEFDEPFEIDPLDLDVSYAYQPGRPLYVTDPFLPYKNTTGPLSFPDSYRFQTECVNAMKLLKNGASLKKVLQIEDDEASTLLEDDIEDDRYLLNNDDLAHHISELDDLVMVSAAGKRPVEENKDKRSSSKSSSKPKSKSKSKSKSKTAKGKSKKSKSAEPSTLPI</sequence>